<dbReference type="CDD" id="cd01335">
    <property type="entry name" value="Radical_SAM"/>
    <property type="match status" value="1"/>
</dbReference>
<dbReference type="SMART" id="SM00729">
    <property type="entry name" value="Elp3"/>
    <property type="match status" value="1"/>
</dbReference>
<dbReference type="GO" id="GO:0046872">
    <property type="term" value="F:metal ion binding"/>
    <property type="evidence" value="ECO:0007669"/>
    <property type="project" value="UniProtKB-KW"/>
</dbReference>
<dbReference type="PANTHER" id="PTHR11135">
    <property type="entry name" value="HISTONE ACETYLTRANSFERASE-RELATED"/>
    <property type="match status" value="1"/>
</dbReference>
<protein>
    <submittedName>
        <fullName evidence="8">Radical SAM protein</fullName>
    </submittedName>
</protein>
<sequence>MEIRKFNHRSSDFICIYSEWLCEVAPKGMGVDLCHRTQHRWRVILGSFQTGSAKIMQLQQLVNMFGADLQRRYGEKVHKLTLHGGFSCPNRDGTLGRGGCTFCQVASFADEQMQQQSIVQQLAAQAKKTNRANRYLAYFQAYTSTYAEVNALAVMYQQALAETDIVGLCVGTRPDCVPDAVLDLLSSYHQQGYEVWLELGLQTANDKTLKRINRGHDFACYQQTVRRARARGLKVCCHLIVGLPGEDRAQGMETLEKVVATGVDGLKLHPLHIVEGSTMAKAWRAGRLPELALEEYVLTAGEMIRHTPAEIVYHRISASARRPTLLAPLWCENRWTAMNELNSYMLIHGGQGTAIDDSYSYA</sequence>
<organism evidence="8 9">
    <name type="scientific">Yersinia mollaretii</name>
    <dbReference type="NCBI Taxonomy" id="33060"/>
    <lineage>
        <taxon>Bacteria</taxon>
        <taxon>Pseudomonadati</taxon>
        <taxon>Pseudomonadota</taxon>
        <taxon>Gammaproteobacteria</taxon>
        <taxon>Enterobacterales</taxon>
        <taxon>Yersiniaceae</taxon>
        <taxon>Yersinia</taxon>
    </lineage>
</organism>
<comment type="cofactor">
    <cofactor evidence="1">
        <name>[4Fe-4S] cluster</name>
        <dbReference type="ChEBI" id="CHEBI:49883"/>
    </cofactor>
</comment>
<dbReference type="NCBIfam" id="TIGR01212">
    <property type="entry name" value="TIGR01212 family radical SAM protein"/>
    <property type="match status" value="1"/>
</dbReference>
<gene>
    <name evidence="8" type="ORF">ERS008502_03287</name>
</gene>
<comment type="caution">
    <text evidence="8">The sequence shown here is derived from an EMBL/GenBank/DDBJ whole genome shotgun (WGS) entry which is preliminary data.</text>
</comment>
<dbReference type="PANTHER" id="PTHR11135:SF1">
    <property type="entry name" value="PROTEIN YHCC"/>
    <property type="match status" value="1"/>
</dbReference>
<evidence type="ECO:0000256" key="1">
    <source>
        <dbReference type="ARBA" id="ARBA00001966"/>
    </source>
</evidence>
<evidence type="ECO:0000313" key="9">
    <source>
        <dbReference type="Proteomes" id="UP000040841"/>
    </source>
</evidence>
<keyword evidence="6" id="KW-0411">Iron-sulfur</keyword>
<dbReference type="InterPro" id="IPR023404">
    <property type="entry name" value="rSAM_horseshoe"/>
</dbReference>
<evidence type="ECO:0000256" key="4">
    <source>
        <dbReference type="ARBA" id="ARBA00022723"/>
    </source>
</evidence>
<dbReference type="Pfam" id="PF04055">
    <property type="entry name" value="Radical_SAM"/>
    <property type="match status" value="1"/>
</dbReference>
<dbReference type="InterPro" id="IPR039661">
    <property type="entry name" value="ELP3"/>
</dbReference>
<evidence type="ECO:0000256" key="2">
    <source>
        <dbReference type="ARBA" id="ARBA00022485"/>
    </source>
</evidence>
<feature type="domain" description="Radical SAM core" evidence="7">
    <location>
        <begin position="72"/>
        <end position="315"/>
    </location>
</feature>
<keyword evidence="2" id="KW-0004">4Fe-4S</keyword>
<evidence type="ECO:0000259" key="7">
    <source>
        <dbReference type="PROSITE" id="PS51918"/>
    </source>
</evidence>
<evidence type="ECO:0000256" key="6">
    <source>
        <dbReference type="ARBA" id="ARBA00023014"/>
    </source>
</evidence>
<dbReference type="InterPro" id="IPR007197">
    <property type="entry name" value="rSAM"/>
</dbReference>
<reference evidence="8 9" key="1">
    <citation type="submission" date="2015-03" db="EMBL/GenBank/DDBJ databases">
        <authorList>
            <consortium name="Pathogen Informatics"/>
            <person name="Murphy D."/>
        </authorList>
    </citation>
    <scope>NUCLEOTIDE SEQUENCE [LARGE SCALE GENOMIC DNA]</scope>
    <source>
        <strain evidence="8 9">FE82747</strain>
    </source>
</reference>
<dbReference type="AlphaFoldDB" id="A0AA36PPA9"/>
<dbReference type="Gene3D" id="3.80.30.20">
    <property type="entry name" value="tm_1862 like domain"/>
    <property type="match status" value="1"/>
</dbReference>
<dbReference type="InterPro" id="IPR058240">
    <property type="entry name" value="rSAM_sf"/>
</dbReference>
<dbReference type="InterPro" id="IPR006638">
    <property type="entry name" value="Elp3/MiaA/NifB-like_rSAM"/>
</dbReference>
<dbReference type="InterPro" id="IPR005911">
    <property type="entry name" value="YhcC-like"/>
</dbReference>
<name>A0AA36PPA9_YERMO</name>
<evidence type="ECO:0000256" key="5">
    <source>
        <dbReference type="ARBA" id="ARBA00023004"/>
    </source>
</evidence>
<dbReference type="PROSITE" id="PS51918">
    <property type="entry name" value="RADICAL_SAM"/>
    <property type="match status" value="1"/>
</dbReference>
<dbReference type="SFLD" id="SFLDG01086">
    <property type="entry name" value="elongater_protein-like"/>
    <property type="match status" value="1"/>
</dbReference>
<evidence type="ECO:0000256" key="3">
    <source>
        <dbReference type="ARBA" id="ARBA00022691"/>
    </source>
</evidence>
<dbReference type="EMBL" id="CQBM01000009">
    <property type="protein sequence ID" value="CNI44440.1"/>
    <property type="molecule type" value="Genomic_DNA"/>
</dbReference>
<dbReference type="Pfam" id="PF16199">
    <property type="entry name" value="Radical_SAM_C"/>
    <property type="match status" value="1"/>
</dbReference>
<accession>A0AA36PPA9</accession>
<dbReference type="GO" id="GO:0051539">
    <property type="term" value="F:4 iron, 4 sulfur cluster binding"/>
    <property type="evidence" value="ECO:0007669"/>
    <property type="project" value="UniProtKB-KW"/>
</dbReference>
<keyword evidence="4" id="KW-0479">Metal-binding</keyword>
<dbReference type="SFLD" id="SFLDS00029">
    <property type="entry name" value="Radical_SAM"/>
    <property type="match status" value="1"/>
</dbReference>
<keyword evidence="3" id="KW-0949">S-adenosyl-L-methionine</keyword>
<keyword evidence="5" id="KW-0408">Iron</keyword>
<dbReference type="GO" id="GO:0003824">
    <property type="term" value="F:catalytic activity"/>
    <property type="evidence" value="ECO:0007669"/>
    <property type="project" value="InterPro"/>
</dbReference>
<proteinExistence type="predicted"/>
<dbReference type="SUPFAM" id="SSF102114">
    <property type="entry name" value="Radical SAM enzymes"/>
    <property type="match status" value="1"/>
</dbReference>
<dbReference type="InterPro" id="IPR032432">
    <property type="entry name" value="Radical_SAM_C"/>
</dbReference>
<dbReference type="SFLD" id="SFLDG01091">
    <property type="entry name" value="uncharacterized_CHP01210-like"/>
    <property type="match status" value="1"/>
</dbReference>
<dbReference type="Proteomes" id="UP000040841">
    <property type="component" value="Unassembled WGS sequence"/>
</dbReference>
<evidence type="ECO:0000313" key="8">
    <source>
        <dbReference type="EMBL" id="CNI44440.1"/>
    </source>
</evidence>